<dbReference type="EMBL" id="OZ019893">
    <property type="protein sequence ID" value="CAK9190235.1"/>
    <property type="molecule type" value="Genomic_DNA"/>
</dbReference>
<name>A0ABP0T9D4_9BRYO</name>
<organism evidence="1 2">
    <name type="scientific">Sphagnum troendelagicum</name>
    <dbReference type="NCBI Taxonomy" id="128251"/>
    <lineage>
        <taxon>Eukaryota</taxon>
        <taxon>Viridiplantae</taxon>
        <taxon>Streptophyta</taxon>
        <taxon>Embryophyta</taxon>
        <taxon>Bryophyta</taxon>
        <taxon>Sphagnophytina</taxon>
        <taxon>Sphagnopsida</taxon>
        <taxon>Sphagnales</taxon>
        <taxon>Sphagnaceae</taxon>
        <taxon>Sphagnum</taxon>
    </lineage>
</organism>
<keyword evidence="2" id="KW-1185">Reference proteome</keyword>
<reference evidence="1 2" key="1">
    <citation type="submission" date="2024-02" db="EMBL/GenBank/DDBJ databases">
        <authorList>
            <consortium name="ELIXIR-Norway"/>
            <consortium name="Elixir Norway"/>
        </authorList>
    </citation>
    <scope>NUCLEOTIDE SEQUENCE [LARGE SCALE GENOMIC DNA]</scope>
</reference>
<evidence type="ECO:0000313" key="1">
    <source>
        <dbReference type="EMBL" id="CAK9190235.1"/>
    </source>
</evidence>
<protein>
    <submittedName>
        <fullName evidence="1">Uncharacterized protein</fullName>
    </submittedName>
</protein>
<gene>
    <name evidence="1" type="ORF">CSSPTR1EN2_LOCUS785</name>
</gene>
<proteinExistence type="predicted"/>
<dbReference type="Proteomes" id="UP001497512">
    <property type="component" value="Chromosome 1"/>
</dbReference>
<accession>A0ABP0T9D4</accession>
<sequence length="136" mass="15103">MAMLQIGGLIADVCGCTTNSQLELNQKECFPPICTCLHTMVSWGGIADIWALIAEAIVKISLHHITSLFSIPSALIVRSLLRKHVNGVIGAICRKLLILNQSLEVMSTSRKAHIEVRKLLYKSQMLNADQYGVWMR</sequence>
<evidence type="ECO:0000313" key="2">
    <source>
        <dbReference type="Proteomes" id="UP001497512"/>
    </source>
</evidence>